<dbReference type="OrthoDB" id="5399006at2759"/>
<feature type="compositionally biased region" description="Low complexity" evidence="1">
    <location>
        <begin position="128"/>
        <end position="138"/>
    </location>
</feature>
<feature type="compositionally biased region" description="Polar residues" evidence="1">
    <location>
        <begin position="205"/>
        <end position="215"/>
    </location>
</feature>
<dbReference type="Pfam" id="PF13561">
    <property type="entry name" value="adh_short_C2"/>
    <property type="match status" value="1"/>
</dbReference>
<dbReference type="PANTHER" id="PTHR43431">
    <property type="entry name" value="OXIDOREDUCTASE, SHORT CHAIN DEHYDROGENASE/REDUCTASE FAMILY (AFU_ORTHOLOGUE AFUA_5G14000)"/>
    <property type="match status" value="1"/>
</dbReference>
<comment type="caution">
    <text evidence="3">The sequence shown here is derived from an EMBL/GenBank/DDBJ whole genome shotgun (WGS) entry which is preliminary data.</text>
</comment>
<gene>
    <name evidence="3" type="ORF">G7Y89_g7030</name>
</gene>
<dbReference type="Gene3D" id="3.40.50.720">
    <property type="entry name" value="NAD(P)-binding Rossmann-like Domain"/>
    <property type="match status" value="1"/>
</dbReference>
<evidence type="ECO:0000313" key="4">
    <source>
        <dbReference type="Proteomes" id="UP000566819"/>
    </source>
</evidence>
<evidence type="ECO:0000313" key="3">
    <source>
        <dbReference type="EMBL" id="KAF4631108.1"/>
    </source>
</evidence>
<feature type="region of interest" description="Disordered" evidence="1">
    <location>
        <begin position="74"/>
        <end position="138"/>
    </location>
</feature>
<feature type="signal peptide" evidence="2">
    <location>
        <begin position="1"/>
        <end position="22"/>
    </location>
</feature>
<reference evidence="3 4" key="1">
    <citation type="submission" date="2020-03" db="EMBL/GenBank/DDBJ databases">
        <title>Draft Genome Sequence of Cudoniella acicularis.</title>
        <authorList>
            <person name="Buettner E."/>
            <person name="Kellner H."/>
        </authorList>
    </citation>
    <scope>NUCLEOTIDE SEQUENCE [LARGE SCALE GENOMIC DNA]</scope>
    <source>
        <strain evidence="3 4">DSM 108380</strain>
    </source>
</reference>
<keyword evidence="4" id="KW-1185">Reference proteome</keyword>
<feature type="region of interest" description="Disordered" evidence="1">
    <location>
        <begin position="241"/>
        <end position="327"/>
    </location>
</feature>
<dbReference type="InterPro" id="IPR002347">
    <property type="entry name" value="SDR_fam"/>
</dbReference>
<organism evidence="3 4">
    <name type="scientific">Cudoniella acicularis</name>
    <dbReference type="NCBI Taxonomy" id="354080"/>
    <lineage>
        <taxon>Eukaryota</taxon>
        <taxon>Fungi</taxon>
        <taxon>Dikarya</taxon>
        <taxon>Ascomycota</taxon>
        <taxon>Pezizomycotina</taxon>
        <taxon>Leotiomycetes</taxon>
        <taxon>Helotiales</taxon>
        <taxon>Tricladiaceae</taxon>
        <taxon>Cudoniella</taxon>
    </lineage>
</organism>
<dbReference type="EMBL" id="JAAMPI010000477">
    <property type="protein sequence ID" value="KAF4631108.1"/>
    <property type="molecule type" value="Genomic_DNA"/>
</dbReference>
<dbReference type="Proteomes" id="UP000566819">
    <property type="component" value="Unassembled WGS sequence"/>
</dbReference>
<feature type="region of interest" description="Disordered" evidence="1">
    <location>
        <begin position="191"/>
        <end position="221"/>
    </location>
</feature>
<name>A0A8H4W1X1_9HELO</name>
<feature type="compositionally biased region" description="Polar residues" evidence="1">
    <location>
        <begin position="100"/>
        <end position="124"/>
    </location>
</feature>
<dbReference type="SUPFAM" id="SSF51735">
    <property type="entry name" value="NAD(P)-binding Rossmann-fold domains"/>
    <property type="match status" value="1"/>
</dbReference>
<sequence length="562" mass="60439">MIARMWLNFIWVWMICVEIGASQDTTSSSSNTNAFVTPYTTVKSLITIFGGSAALPTTSSPLVNVPGLVTTQSGLPIPPDSYTDTTSTESSTTTAYPSTGTNLQPGVNAQTTPSTFQASSTQVTGAVGPTSGASGIAPPSASPKLHLFFYRGQNASELISPIVLPSNDLFPSPSNASGTSDYATQYALSGSPLLSSSRSPPPRNTTPYGITSKSPTRPVRQEGDTNWELAAQQAFTMQGAHPEANDTVGPLDAAFPRHSASSRGTQYTSPSYNQSMPPSGPAHSRNRSDPTAPRPPPLFDRALSPDPLNIVKRSNSEPDSNGNRVTKFPEFMGYAAERERFADEDESDEEVRERKRLEALNSLEGLAKKRQTEELRGRNIASSIYSRDGRAELLGDKISHQQGPGDNALEKKPFLNETHEEFMKSLDEYVGGAFAFSQEVVNRYFEENGEGGLEKGGGKKGTLIFTGALGALRCSAEYAAYGAGRASVRQLAQTLAREMSPKGIHIVHTIANGAIEDNDGEDQKIGKKMSADAVGKTYLWLSQQGPELWTHELDMRPAAEKF</sequence>
<feature type="compositionally biased region" description="Polar residues" evidence="1">
    <location>
        <begin position="259"/>
        <end position="277"/>
    </location>
</feature>
<protein>
    <submittedName>
        <fullName evidence="3">Uncharacterized protein</fullName>
    </submittedName>
</protein>
<proteinExistence type="predicted"/>
<keyword evidence="2" id="KW-0732">Signal</keyword>
<dbReference type="PANTHER" id="PTHR43431:SF7">
    <property type="entry name" value="OXIDOREDUCTASE, SHORT CHAIN DEHYDROGENASE_REDUCTASE FAMILY (AFU_ORTHOLOGUE AFUA_5G14000)"/>
    <property type="match status" value="1"/>
</dbReference>
<dbReference type="InterPro" id="IPR036291">
    <property type="entry name" value="NAD(P)-bd_dom_sf"/>
</dbReference>
<evidence type="ECO:0000256" key="1">
    <source>
        <dbReference type="SAM" id="MobiDB-lite"/>
    </source>
</evidence>
<feature type="chain" id="PRO_5034569738" evidence="2">
    <location>
        <begin position="23"/>
        <end position="562"/>
    </location>
</feature>
<dbReference type="AlphaFoldDB" id="A0A8H4W1X1"/>
<evidence type="ECO:0000256" key="2">
    <source>
        <dbReference type="SAM" id="SignalP"/>
    </source>
</evidence>
<feature type="compositionally biased region" description="Low complexity" evidence="1">
    <location>
        <begin position="80"/>
        <end position="99"/>
    </location>
</feature>
<accession>A0A8H4W1X1</accession>